<keyword evidence="11" id="KW-1185">Reference proteome</keyword>
<evidence type="ECO:0000256" key="2">
    <source>
        <dbReference type="ARBA" id="ARBA00022679"/>
    </source>
</evidence>
<reference evidence="11" key="1">
    <citation type="journal article" date="2019" name="Int. J. Syst. Evol. Microbiol.">
        <title>The Global Catalogue of Microorganisms (GCM) 10K type strain sequencing project: providing services to taxonomists for standard genome sequencing and annotation.</title>
        <authorList>
            <consortium name="The Broad Institute Genomics Platform"/>
            <consortium name="The Broad Institute Genome Sequencing Center for Infectious Disease"/>
            <person name="Wu L."/>
            <person name="Ma J."/>
        </authorList>
    </citation>
    <scope>NUCLEOTIDE SEQUENCE [LARGE SCALE GENOMIC DNA]</scope>
    <source>
        <strain evidence="11">JCM 3115</strain>
    </source>
</reference>
<dbReference type="SUPFAM" id="SSF141523">
    <property type="entry name" value="L,D-transpeptidase catalytic domain-like"/>
    <property type="match status" value="1"/>
</dbReference>
<dbReference type="Pfam" id="PF03734">
    <property type="entry name" value="YkuD"/>
    <property type="match status" value="1"/>
</dbReference>
<dbReference type="PANTHER" id="PTHR30582">
    <property type="entry name" value="L,D-TRANSPEPTIDASE"/>
    <property type="match status" value="1"/>
</dbReference>
<evidence type="ECO:0000256" key="8">
    <source>
        <dbReference type="SAM" id="SignalP"/>
    </source>
</evidence>
<dbReference type="PANTHER" id="PTHR30582:SF2">
    <property type="entry name" value="L,D-TRANSPEPTIDASE YCIB-RELATED"/>
    <property type="match status" value="1"/>
</dbReference>
<feature type="compositionally biased region" description="Basic and acidic residues" evidence="7">
    <location>
        <begin position="64"/>
        <end position="74"/>
    </location>
</feature>
<dbReference type="InterPro" id="IPR036365">
    <property type="entry name" value="PGBD-like_sf"/>
</dbReference>
<dbReference type="InterPro" id="IPR002477">
    <property type="entry name" value="Peptidoglycan-bd-like"/>
</dbReference>
<gene>
    <name evidence="10" type="ORF">GCM10010140_17890</name>
</gene>
<evidence type="ECO:0000259" key="9">
    <source>
        <dbReference type="PROSITE" id="PS52029"/>
    </source>
</evidence>
<feature type="signal peptide" evidence="8">
    <location>
        <begin position="1"/>
        <end position="28"/>
    </location>
</feature>
<feature type="region of interest" description="Disordered" evidence="7">
    <location>
        <begin position="23"/>
        <end position="86"/>
    </location>
</feature>
<keyword evidence="3 6" id="KW-0133">Cell shape</keyword>
<dbReference type="InterPro" id="IPR036366">
    <property type="entry name" value="PGBDSf"/>
</dbReference>
<evidence type="ECO:0000256" key="4">
    <source>
        <dbReference type="ARBA" id="ARBA00022984"/>
    </source>
</evidence>
<dbReference type="Gene3D" id="1.10.101.10">
    <property type="entry name" value="PGBD-like superfamily/PGBD"/>
    <property type="match status" value="1"/>
</dbReference>
<dbReference type="InterPro" id="IPR005490">
    <property type="entry name" value="LD_TPept_cat_dom"/>
</dbReference>
<comment type="caution">
    <text evidence="10">The sequence shown here is derived from an EMBL/GenBank/DDBJ whole genome shotgun (WGS) entry which is preliminary data.</text>
</comment>
<keyword evidence="5 6" id="KW-0961">Cell wall biogenesis/degradation</keyword>
<dbReference type="Proteomes" id="UP000611554">
    <property type="component" value="Unassembled WGS sequence"/>
</dbReference>
<keyword evidence="8" id="KW-0732">Signal</keyword>
<evidence type="ECO:0000313" key="11">
    <source>
        <dbReference type="Proteomes" id="UP000611554"/>
    </source>
</evidence>
<keyword evidence="4 6" id="KW-0573">Peptidoglycan synthesis</keyword>
<name>A0ABQ2QPQ0_9ACTN</name>
<feature type="active site" description="Nucleophile" evidence="6">
    <location>
        <position position="250"/>
    </location>
</feature>
<feature type="domain" description="L,D-TPase catalytic" evidence="9">
    <location>
        <begin position="157"/>
        <end position="274"/>
    </location>
</feature>
<evidence type="ECO:0000256" key="5">
    <source>
        <dbReference type="ARBA" id="ARBA00023316"/>
    </source>
</evidence>
<dbReference type="SUPFAM" id="SSF47090">
    <property type="entry name" value="PGBD-like"/>
    <property type="match status" value="1"/>
</dbReference>
<organism evidence="10 11">
    <name type="scientific">Streptosporangium pseudovulgare</name>
    <dbReference type="NCBI Taxonomy" id="35765"/>
    <lineage>
        <taxon>Bacteria</taxon>
        <taxon>Bacillati</taxon>
        <taxon>Actinomycetota</taxon>
        <taxon>Actinomycetes</taxon>
        <taxon>Streptosporangiales</taxon>
        <taxon>Streptosporangiaceae</taxon>
        <taxon>Streptosporangium</taxon>
    </lineage>
</organism>
<evidence type="ECO:0000256" key="3">
    <source>
        <dbReference type="ARBA" id="ARBA00022960"/>
    </source>
</evidence>
<keyword evidence="2" id="KW-0808">Transferase</keyword>
<dbReference type="InterPro" id="IPR038063">
    <property type="entry name" value="Transpep_catalytic_dom"/>
</dbReference>
<feature type="chain" id="PRO_5045715584" description="L,D-TPase catalytic domain-containing protein" evidence="8">
    <location>
        <begin position="29"/>
        <end position="303"/>
    </location>
</feature>
<accession>A0ABQ2QPQ0</accession>
<evidence type="ECO:0000313" key="10">
    <source>
        <dbReference type="EMBL" id="GGP88598.1"/>
    </source>
</evidence>
<evidence type="ECO:0000256" key="6">
    <source>
        <dbReference type="PROSITE-ProRule" id="PRU01373"/>
    </source>
</evidence>
<dbReference type="Gene3D" id="2.40.440.10">
    <property type="entry name" value="L,D-transpeptidase catalytic domain-like"/>
    <property type="match status" value="1"/>
</dbReference>
<dbReference type="CDD" id="cd16913">
    <property type="entry name" value="YkuD_like"/>
    <property type="match status" value="1"/>
</dbReference>
<protein>
    <recommendedName>
        <fullName evidence="9">L,D-TPase catalytic domain-containing protein</fullName>
    </recommendedName>
</protein>
<dbReference type="PROSITE" id="PS52029">
    <property type="entry name" value="LD_TPASE"/>
    <property type="match status" value="1"/>
</dbReference>
<feature type="active site" description="Proton donor/acceptor" evidence="6">
    <location>
        <position position="236"/>
    </location>
</feature>
<evidence type="ECO:0000256" key="7">
    <source>
        <dbReference type="SAM" id="MobiDB-lite"/>
    </source>
</evidence>
<dbReference type="InterPro" id="IPR050979">
    <property type="entry name" value="LD-transpeptidase"/>
</dbReference>
<dbReference type="EMBL" id="BMQJ01000003">
    <property type="protein sequence ID" value="GGP88598.1"/>
    <property type="molecule type" value="Genomic_DNA"/>
</dbReference>
<feature type="compositionally biased region" description="Basic and acidic residues" evidence="7">
    <location>
        <begin position="276"/>
        <end position="297"/>
    </location>
</feature>
<sequence>MRTITHCFGIAAMITVSTMTLSTGPARAGAVPPRDSRGVPPPGPPVLRFGDSGGSYGLRAGRAPHADDLPRADDTSPDPGDPGDLGREIVAVKKRLNELGFNVGPPTPVYDSGMRTAVWAFQKANGMRPVDRVDTATWRALVRPARIRPLVRDGEPSRVEIDLRRQLLTVWRHDRPVLVSHVSTGAERSYCERGHCGFADTPPGDFRVGERVRGWSMGYLGAMYYPVYFNGGIAIHGSTLVPRYPASHGCARIPLHNAVPLFRLAQPGEPVHVRRSAPERRYPRPAGERRSGDRRDAGINSAR</sequence>
<evidence type="ECO:0000256" key="1">
    <source>
        <dbReference type="ARBA" id="ARBA00004752"/>
    </source>
</evidence>
<feature type="region of interest" description="Disordered" evidence="7">
    <location>
        <begin position="270"/>
        <end position="303"/>
    </location>
</feature>
<proteinExistence type="predicted"/>
<dbReference type="Pfam" id="PF01471">
    <property type="entry name" value="PG_binding_1"/>
    <property type="match status" value="1"/>
</dbReference>
<comment type="pathway">
    <text evidence="1 6">Cell wall biogenesis; peptidoglycan biosynthesis.</text>
</comment>